<comment type="caution">
    <text evidence="1">The sequence shown here is derived from an EMBL/GenBank/DDBJ whole genome shotgun (WGS) entry which is preliminary data.</text>
</comment>
<evidence type="ECO:0000313" key="1">
    <source>
        <dbReference type="EMBL" id="GAA4733793.1"/>
    </source>
</evidence>
<protein>
    <recommendedName>
        <fullName evidence="3">DUF2993 domain-containing protein</fullName>
    </recommendedName>
</protein>
<reference evidence="2" key="1">
    <citation type="journal article" date="2019" name="Int. J. Syst. Evol. Microbiol.">
        <title>The Global Catalogue of Microorganisms (GCM) 10K type strain sequencing project: providing services to taxonomists for standard genome sequencing and annotation.</title>
        <authorList>
            <consortium name="The Broad Institute Genomics Platform"/>
            <consortium name="The Broad Institute Genome Sequencing Center for Infectious Disease"/>
            <person name="Wu L."/>
            <person name="Ma J."/>
        </authorList>
    </citation>
    <scope>NUCLEOTIDE SEQUENCE [LARGE SCALE GENOMIC DNA]</scope>
    <source>
        <strain evidence="2">JCM 18063</strain>
    </source>
</reference>
<organism evidence="1 2">
    <name type="scientific">Isoptericola chiayiensis</name>
    <dbReference type="NCBI Taxonomy" id="579446"/>
    <lineage>
        <taxon>Bacteria</taxon>
        <taxon>Bacillati</taxon>
        <taxon>Actinomycetota</taxon>
        <taxon>Actinomycetes</taxon>
        <taxon>Micrococcales</taxon>
        <taxon>Promicromonosporaceae</taxon>
        <taxon>Isoptericola</taxon>
    </lineage>
</organism>
<accession>A0ABP8YLW2</accession>
<keyword evidence="2" id="KW-1185">Reference proteome</keyword>
<name>A0ABP8YLW2_9MICO</name>
<dbReference type="RefSeq" id="WP_172152253.1">
    <property type="nucleotide sequence ID" value="NZ_BAABID010000014.1"/>
</dbReference>
<evidence type="ECO:0008006" key="3">
    <source>
        <dbReference type="Google" id="ProtNLM"/>
    </source>
</evidence>
<sequence length="282" mass="29536">MDALLPLGPAPRPDSDQDLAARLRAAFVALGGEQVQGLDGAKILPVLDGTDIASLDVDLTGVAVGMPAGKEAPHLHWHPQIIDREAGTVRTLRIEAHPLAAVDLPVDVTAEVSDVRFSWVTADDDMVGVELIEPTDDAPVSGHARVAVSREGLAGTVQGLLAVALHGNGIQLTDFDLRIDQTGPRDARLEIDASIKKGMFLSAKITATASASVDEHMVLTVGDVQLHSGNPIVGAMLGAMRGRVEEVAGRRVDLTDALPPGVRLDDVALEVGEQVVLTARLA</sequence>
<gene>
    <name evidence="1" type="ORF">GCM10023216_27950</name>
</gene>
<evidence type="ECO:0000313" key="2">
    <source>
        <dbReference type="Proteomes" id="UP001500956"/>
    </source>
</evidence>
<dbReference type="EMBL" id="BAABID010000014">
    <property type="protein sequence ID" value="GAA4733793.1"/>
    <property type="molecule type" value="Genomic_DNA"/>
</dbReference>
<dbReference type="Proteomes" id="UP001500956">
    <property type="component" value="Unassembled WGS sequence"/>
</dbReference>
<proteinExistence type="predicted"/>